<dbReference type="GO" id="GO:0004527">
    <property type="term" value="F:exonuclease activity"/>
    <property type="evidence" value="ECO:0007669"/>
    <property type="project" value="UniProtKB-KW"/>
</dbReference>
<evidence type="ECO:0000313" key="10">
    <source>
        <dbReference type="EMBL" id="WAR43668.1"/>
    </source>
</evidence>
<dbReference type="InterPro" id="IPR050535">
    <property type="entry name" value="DNA_Repair-Maintenance_Comp"/>
</dbReference>
<dbReference type="Pfam" id="PF00149">
    <property type="entry name" value="Metallophos"/>
    <property type="match status" value="1"/>
</dbReference>
<evidence type="ECO:0000256" key="7">
    <source>
        <dbReference type="RuleBase" id="RU363069"/>
    </source>
</evidence>
<keyword evidence="5 7" id="KW-0378">Hydrolase</keyword>
<gene>
    <name evidence="7" type="primary">sbcD</name>
    <name evidence="10" type="ORF">NM686_014950</name>
</gene>
<dbReference type="RefSeq" id="WP_255188654.1">
    <property type="nucleotide sequence ID" value="NZ_CP113517.1"/>
</dbReference>
<dbReference type="CDD" id="cd00840">
    <property type="entry name" value="MPP_Mre11_N"/>
    <property type="match status" value="1"/>
</dbReference>
<dbReference type="InterPro" id="IPR029052">
    <property type="entry name" value="Metallo-depent_PP-like"/>
</dbReference>
<dbReference type="PANTHER" id="PTHR30337:SF0">
    <property type="entry name" value="NUCLEASE SBCCD SUBUNIT D"/>
    <property type="match status" value="1"/>
</dbReference>
<reference evidence="10" key="1">
    <citation type="submission" date="2022-11" db="EMBL/GenBank/DDBJ databases">
        <title>Methylomonas rapida sp. nov., Carotenoid-Producing Obligate Methanotrophs with High Growth Characteristics and Biotechnological Potential.</title>
        <authorList>
            <person name="Tikhonova E.N."/>
            <person name="Suleimanov R.Z."/>
            <person name="Miroshnikov K."/>
            <person name="Oshkin I.Y."/>
            <person name="Belova S.E."/>
            <person name="Danilova O.V."/>
            <person name="Ashikhmin A."/>
            <person name="Konopkin A."/>
            <person name="But S.Y."/>
            <person name="Khmelenina V.N."/>
            <person name="Kuznetsov N."/>
            <person name="Pimenov N.V."/>
            <person name="Dedysh S.N."/>
        </authorList>
    </citation>
    <scope>NUCLEOTIDE SEQUENCE</scope>
    <source>
        <strain evidence="10">MP1</strain>
    </source>
</reference>
<feature type="domain" description="Calcineurin-like phosphoesterase" evidence="8">
    <location>
        <begin position="1"/>
        <end position="232"/>
    </location>
</feature>
<dbReference type="Pfam" id="PF12320">
    <property type="entry name" value="SbcD_C"/>
    <property type="match status" value="1"/>
</dbReference>
<keyword evidence="4 7" id="KW-0540">Nuclease</keyword>
<sequence length="412" mass="46210">MKIFHTSDWHLGQSLRGFDRYYEHQCFLDWLLAQIRTEDIDVLLVSGDIFDNANPSSASQKQLYRFLQAAREAAPHLRVVLIAGNHDSPGRLEAPSPLLARFETRVVGQTARIADGNIDLEQLIIPLHDRNDQLRAWCLAVPFLRPGDVPRIESEQDAYLAGVEALYQQALQQILLRRHPGQAIVALGHCHLEGGATSRDSERRIVVGGLEALSAGIFDKHIAYAALGHLHLPQAVGGREWVRYSGSPLPMSFAETEYPHQIVKIELDGERLQAITPLRVPRSVELLKIPAQPAPLPEVLQALQNLPYDDLSLPERQWPYLEVRVSFETPEPGARALIEEAIKHKAVRLAGIDANYRRGDGSMHIDEDSTFNDLSQLQAEDILRQHHQTQYGGPVPDDVMKAFQELLLEAEL</sequence>
<feature type="domain" description="Nuclease SbcCD subunit D C-terminal" evidence="9">
    <location>
        <begin position="285"/>
        <end position="389"/>
    </location>
</feature>
<evidence type="ECO:0000256" key="6">
    <source>
        <dbReference type="ARBA" id="ARBA00022839"/>
    </source>
</evidence>
<keyword evidence="7" id="KW-0235">DNA replication</keyword>
<comment type="similarity">
    <text evidence="1 7">Belongs to the SbcD family.</text>
</comment>
<dbReference type="NCBIfam" id="TIGR00619">
    <property type="entry name" value="sbcd"/>
    <property type="match status" value="1"/>
</dbReference>
<evidence type="ECO:0000259" key="8">
    <source>
        <dbReference type="Pfam" id="PF00149"/>
    </source>
</evidence>
<evidence type="ECO:0000313" key="11">
    <source>
        <dbReference type="Proteomes" id="UP001162780"/>
    </source>
</evidence>
<evidence type="ECO:0000256" key="3">
    <source>
        <dbReference type="ARBA" id="ARBA00013365"/>
    </source>
</evidence>
<evidence type="ECO:0000256" key="2">
    <source>
        <dbReference type="ARBA" id="ARBA00011322"/>
    </source>
</evidence>
<dbReference type="PANTHER" id="PTHR30337">
    <property type="entry name" value="COMPONENT OF ATP-DEPENDENT DSDNA EXONUCLEASE"/>
    <property type="match status" value="1"/>
</dbReference>
<evidence type="ECO:0000256" key="4">
    <source>
        <dbReference type="ARBA" id="ARBA00022722"/>
    </source>
</evidence>
<proteinExistence type="inferred from homology"/>
<dbReference type="Proteomes" id="UP001162780">
    <property type="component" value="Chromosome"/>
</dbReference>
<dbReference type="InterPro" id="IPR026843">
    <property type="entry name" value="SbcD_C"/>
</dbReference>
<evidence type="ECO:0000259" key="9">
    <source>
        <dbReference type="Pfam" id="PF12320"/>
    </source>
</evidence>
<organism evidence="10 11">
    <name type="scientific">Methylomonas rapida</name>
    <dbReference type="NCBI Taxonomy" id="2963939"/>
    <lineage>
        <taxon>Bacteria</taxon>
        <taxon>Pseudomonadati</taxon>
        <taxon>Pseudomonadota</taxon>
        <taxon>Gammaproteobacteria</taxon>
        <taxon>Methylococcales</taxon>
        <taxon>Methylococcaceae</taxon>
        <taxon>Methylomonas</taxon>
    </lineage>
</organism>
<dbReference type="EMBL" id="CP113517">
    <property type="protein sequence ID" value="WAR43668.1"/>
    <property type="molecule type" value="Genomic_DNA"/>
</dbReference>
<dbReference type="InterPro" id="IPR004843">
    <property type="entry name" value="Calcineurin-like_PHP"/>
</dbReference>
<keyword evidence="7" id="KW-0255">Endonuclease</keyword>
<dbReference type="InterPro" id="IPR004593">
    <property type="entry name" value="SbcD"/>
</dbReference>
<comment type="subunit">
    <text evidence="2 7">Heterodimer of SbcC and SbcD.</text>
</comment>
<comment type="function">
    <text evidence="7">SbcCD cleaves DNA hairpin structures. These structures can inhibit DNA replication and are intermediates in certain DNA recombination reactions. The complex acts as a 3'-&gt;5' double strand exonuclease that can open hairpins. It also has a 5' single-strand endonuclease activity.</text>
</comment>
<evidence type="ECO:0000256" key="1">
    <source>
        <dbReference type="ARBA" id="ARBA00010555"/>
    </source>
</evidence>
<dbReference type="SUPFAM" id="SSF56300">
    <property type="entry name" value="Metallo-dependent phosphatases"/>
    <property type="match status" value="1"/>
</dbReference>
<keyword evidence="7" id="KW-0233">DNA recombination</keyword>
<accession>A0ABY7GII1</accession>
<keyword evidence="6 7" id="KW-0269">Exonuclease</keyword>
<dbReference type="InterPro" id="IPR041796">
    <property type="entry name" value="Mre11_N"/>
</dbReference>
<dbReference type="Gene3D" id="3.60.21.10">
    <property type="match status" value="1"/>
</dbReference>
<keyword evidence="11" id="KW-1185">Reference proteome</keyword>
<evidence type="ECO:0000256" key="5">
    <source>
        <dbReference type="ARBA" id="ARBA00022801"/>
    </source>
</evidence>
<protein>
    <recommendedName>
        <fullName evidence="3 7">Nuclease SbcCD subunit D</fullName>
    </recommendedName>
</protein>
<name>A0ABY7GII1_9GAMM</name>